<evidence type="ECO:0000256" key="8">
    <source>
        <dbReference type="ARBA" id="ARBA00022803"/>
    </source>
</evidence>
<organism evidence="22 23">
    <name type="scientific">Acrobeloides nanus</name>
    <dbReference type="NCBI Taxonomy" id="290746"/>
    <lineage>
        <taxon>Eukaryota</taxon>
        <taxon>Metazoa</taxon>
        <taxon>Ecdysozoa</taxon>
        <taxon>Nematoda</taxon>
        <taxon>Chromadorea</taxon>
        <taxon>Rhabditida</taxon>
        <taxon>Tylenchina</taxon>
        <taxon>Cephalobomorpha</taxon>
        <taxon>Cephaloboidea</taxon>
        <taxon>Cephalobidae</taxon>
        <taxon>Acrobeloides</taxon>
    </lineage>
</organism>
<dbReference type="PANTHER" id="PTHR13504">
    <property type="entry name" value="FIDO DOMAIN-CONTAINING PROTEIN DDB_G0283145"/>
    <property type="match status" value="1"/>
</dbReference>
<dbReference type="AlphaFoldDB" id="A0A914E6I8"/>
<dbReference type="InterPro" id="IPR040198">
    <property type="entry name" value="Fido_containing"/>
</dbReference>
<dbReference type="Gene3D" id="1.25.40.10">
    <property type="entry name" value="Tetratricopeptide repeat domain"/>
    <property type="match status" value="1"/>
</dbReference>
<evidence type="ECO:0000256" key="1">
    <source>
        <dbReference type="ARBA" id="ARBA00004167"/>
    </source>
</evidence>
<dbReference type="SUPFAM" id="SSF48452">
    <property type="entry name" value="TPR-like"/>
    <property type="match status" value="1"/>
</dbReference>
<dbReference type="Proteomes" id="UP000887540">
    <property type="component" value="Unplaced"/>
</dbReference>
<evidence type="ECO:0000256" key="14">
    <source>
        <dbReference type="ARBA" id="ARBA00048696"/>
    </source>
</evidence>
<evidence type="ECO:0000256" key="16">
    <source>
        <dbReference type="PIRSR" id="PIRSR640198-1"/>
    </source>
</evidence>
<comment type="similarity">
    <text evidence="2">Belongs to the fic family.</text>
</comment>
<accession>A0A914E6I8</accession>
<evidence type="ECO:0000313" key="23">
    <source>
        <dbReference type="WBParaSite" id="ACRNAN_scaffold593.g7049.t1"/>
    </source>
</evidence>
<feature type="binding site" evidence="17">
    <location>
        <position position="425"/>
    </location>
    <ligand>
        <name>ATP</name>
        <dbReference type="ChEBI" id="CHEBI:30616"/>
    </ligand>
</feature>
<dbReference type="GO" id="GO:0016020">
    <property type="term" value="C:membrane"/>
    <property type="evidence" value="ECO:0007669"/>
    <property type="project" value="UniProtKB-SubCell"/>
</dbReference>
<evidence type="ECO:0000313" key="22">
    <source>
        <dbReference type="Proteomes" id="UP000887540"/>
    </source>
</evidence>
<evidence type="ECO:0000256" key="10">
    <source>
        <dbReference type="ARBA" id="ARBA00022989"/>
    </source>
</evidence>
<feature type="binding site" evidence="17">
    <location>
        <begin position="385"/>
        <end position="392"/>
    </location>
    <ligand>
        <name>ATP</name>
        <dbReference type="ChEBI" id="CHEBI:30616"/>
    </ligand>
</feature>
<proteinExistence type="inferred from homology"/>
<evidence type="ECO:0000256" key="20">
    <source>
        <dbReference type="SAM" id="Phobius"/>
    </source>
</evidence>
<keyword evidence="4 20" id="KW-0812">Transmembrane</keyword>
<comment type="catalytic activity">
    <reaction evidence="15">
        <text>3-O-(5'-adenylyl)-L-threonyl-[protein] + H2O = L-threonyl-[protein] + AMP + H(+)</text>
        <dbReference type="Rhea" id="RHEA:55932"/>
        <dbReference type="Rhea" id="RHEA-COMP:11060"/>
        <dbReference type="Rhea" id="RHEA-COMP:13847"/>
        <dbReference type="ChEBI" id="CHEBI:15377"/>
        <dbReference type="ChEBI" id="CHEBI:15378"/>
        <dbReference type="ChEBI" id="CHEBI:30013"/>
        <dbReference type="ChEBI" id="CHEBI:138113"/>
        <dbReference type="ChEBI" id="CHEBI:456215"/>
    </reaction>
</comment>
<evidence type="ECO:0000256" key="6">
    <source>
        <dbReference type="ARBA" id="ARBA00022737"/>
    </source>
</evidence>
<dbReference type="SUPFAM" id="SSF140931">
    <property type="entry name" value="Fic-like"/>
    <property type="match status" value="1"/>
</dbReference>
<feature type="site" description="Important for autoinhibition of adenylyltransferase activity" evidence="18">
    <location>
        <position position="253"/>
    </location>
</feature>
<evidence type="ECO:0000256" key="19">
    <source>
        <dbReference type="PIRSR" id="PIRSR640198-4"/>
    </source>
</evidence>
<evidence type="ECO:0000256" key="13">
    <source>
        <dbReference type="ARBA" id="ARBA00047939"/>
    </source>
</evidence>
<dbReference type="PANTHER" id="PTHR13504:SF34">
    <property type="entry name" value="PROTEIN ADENYLYLTRANSFERASE FICD"/>
    <property type="match status" value="1"/>
</dbReference>
<comment type="catalytic activity">
    <reaction evidence="13">
        <text>L-threonyl-[protein] + ATP = 3-O-(5'-adenylyl)-L-threonyl-[protein] + diphosphate</text>
        <dbReference type="Rhea" id="RHEA:54292"/>
        <dbReference type="Rhea" id="RHEA-COMP:11060"/>
        <dbReference type="Rhea" id="RHEA-COMP:13847"/>
        <dbReference type="ChEBI" id="CHEBI:30013"/>
        <dbReference type="ChEBI" id="CHEBI:30616"/>
        <dbReference type="ChEBI" id="CHEBI:33019"/>
        <dbReference type="ChEBI" id="CHEBI:138113"/>
        <dbReference type="EC" id="2.7.7.108"/>
    </reaction>
</comment>
<keyword evidence="11 20" id="KW-0472">Membrane</keyword>
<comment type="subcellular location">
    <subcellularLocation>
        <location evidence="1">Membrane</location>
        <topology evidence="1">Single-pass membrane protein</topology>
    </subcellularLocation>
</comment>
<reference evidence="23" key="1">
    <citation type="submission" date="2022-11" db="UniProtKB">
        <authorList>
            <consortium name="WormBaseParasite"/>
        </authorList>
    </citation>
    <scope>IDENTIFICATION</scope>
</reference>
<keyword evidence="9 17" id="KW-0067">ATP-binding</keyword>
<evidence type="ECO:0000256" key="12">
    <source>
        <dbReference type="ARBA" id="ARBA00034531"/>
    </source>
</evidence>
<dbReference type="GO" id="GO:0005524">
    <property type="term" value="F:ATP binding"/>
    <property type="evidence" value="ECO:0007669"/>
    <property type="project" value="UniProtKB-KW"/>
</dbReference>
<dbReference type="InterPro" id="IPR003812">
    <property type="entry name" value="Fido"/>
</dbReference>
<dbReference type="Gene3D" id="1.10.3290.10">
    <property type="entry name" value="Fido-like domain"/>
    <property type="match status" value="1"/>
</dbReference>
<feature type="binding site" evidence="17">
    <location>
        <begin position="417"/>
        <end position="418"/>
    </location>
    <ligand>
        <name>ATP</name>
        <dbReference type="ChEBI" id="CHEBI:30616"/>
    </ligand>
</feature>
<dbReference type="GO" id="GO:0070733">
    <property type="term" value="F:AMPylase activity"/>
    <property type="evidence" value="ECO:0007669"/>
    <property type="project" value="UniProtKB-EC"/>
</dbReference>
<keyword evidence="10 20" id="KW-1133">Transmembrane helix</keyword>
<dbReference type="PROSITE" id="PS51459">
    <property type="entry name" value="FIDO"/>
    <property type="match status" value="1"/>
</dbReference>
<protein>
    <recommendedName>
        <fullName evidence="12">protein adenylyltransferase</fullName>
        <ecNumber evidence="12">2.7.7.108</ecNumber>
    </recommendedName>
</protein>
<evidence type="ECO:0000256" key="3">
    <source>
        <dbReference type="ARBA" id="ARBA00022679"/>
    </source>
</evidence>
<evidence type="ECO:0000256" key="2">
    <source>
        <dbReference type="ARBA" id="ARBA00009742"/>
    </source>
</evidence>
<sequence>MPDPNEPPRSSTSLLKIVFTCVVVSLGIQVGWPAFEARSISYICGTNLVSDEVKKILHCNNVDEDKRKYTIRRGNPNEITFFAEPLQTEPWFSTEENVIRDNQLAKLPEQALSGRPEPWTEAEAIAALQAAKKSREIGNYRRAEIIIQHAYALAPQHPDVLTEYGIFVETVRKNVLEAEGLYLKALNYNPSHSEALTRRAKTLPLVEEIDNKMLKEIERKRERFLKIPRSNPAMRRAMKENYFQHVYHTVALEGNTMSLYQTRSILESRMAISGKSIIEHNEILGMDAALRFLNQSLAHVGRLTIQNILAIHKRVLGFVDPIAAGVFRSTQVFVGSFSPVPAEYVQSEMEEFMSWLNDEETLSIDPVELAALAHYKLVFIHPFIDGNGRTARLLMNFILMQAGYPPVIIPVEQRSRYYTTLKEANEGDLRPFIRFVAEHADKALQYFLSATSVCDIKDCPNNADASELSQRIIPSDL</sequence>
<evidence type="ECO:0000256" key="11">
    <source>
        <dbReference type="ARBA" id="ARBA00023136"/>
    </source>
</evidence>
<evidence type="ECO:0000256" key="4">
    <source>
        <dbReference type="ARBA" id="ARBA00022692"/>
    </source>
</evidence>
<dbReference type="EC" id="2.7.7.108" evidence="12"/>
<feature type="transmembrane region" description="Helical" evidence="20">
    <location>
        <begin position="12"/>
        <end position="32"/>
    </location>
</feature>
<feature type="active site" evidence="16">
    <location>
        <position position="381"/>
    </location>
</feature>
<dbReference type="InterPro" id="IPR036597">
    <property type="entry name" value="Fido-like_dom_sf"/>
</dbReference>
<evidence type="ECO:0000256" key="18">
    <source>
        <dbReference type="PIRSR" id="PIRSR640198-3"/>
    </source>
</evidence>
<evidence type="ECO:0000256" key="7">
    <source>
        <dbReference type="ARBA" id="ARBA00022741"/>
    </source>
</evidence>
<evidence type="ECO:0000259" key="21">
    <source>
        <dbReference type="PROSITE" id="PS51459"/>
    </source>
</evidence>
<dbReference type="Pfam" id="PF02661">
    <property type="entry name" value="Fic"/>
    <property type="match status" value="1"/>
</dbReference>
<comment type="catalytic activity">
    <reaction evidence="14">
        <text>L-tyrosyl-[protein] + ATP = O-(5'-adenylyl)-L-tyrosyl-[protein] + diphosphate</text>
        <dbReference type="Rhea" id="RHEA:54288"/>
        <dbReference type="Rhea" id="RHEA-COMP:10136"/>
        <dbReference type="Rhea" id="RHEA-COMP:13846"/>
        <dbReference type="ChEBI" id="CHEBI:30616"/>
        <dbReference type="ChEBI" id="CHEBI:33019"/>
        <dbReference type="ChEBI" id="CHEBI:46858"/>
        <dbReference type="ChEBI" id="CHEBI:83624"/>
        <dbReference type="EC" id="2.7.7.108"/>
    </reaction>
</comment>
<keyword evidence="8" id="KW-0802">TPR repeat</keyword>
<keyword evidence="7 17" id="KW-0547">Nucleotide-binding</keyword>
<feature type="glycosylation site" description="N-linked (GlcNAc...) asparagine" evidence="19">
    <location>
        <position position="294"/>
    </location>
</feature>
<evidence type="ECO:0000256" key="9">
    <source>
        <dbReference type="ARBA" id="ARBA00022840"/>
    </source>
</evidence>
<keyword evidence="22" id="KW-1185">Reference proteome</keyword>
<evidence type="ECO:0000256" key="17">
    <source>
        <dbReference type="PIRSR" id="PIRSR640198-2"/>
    </source>
</evidence>
<keyword evidence="5" id="KW-0548">Nucleotidyltransferase</keyword>
<dbReference type="InterPro" id="IPR011990">
    <property type="entry name" value="TPR-like_helical_dom_sf"/>
</dbReference>
<name>A0A914E6I8_9BILA</name>
<keyword evidence="3" id="KW-0808">Transferase</keyword>
<evidence type="ECO:0000256" key="5">
    <source>
        <dbReference type="ARBA" id="ARBA00022695"/>
    </source>
</evidence>
<feature type="domain" description="Fido" evidence="21">
    <location>
        <begin position="303"/>
        <end position="438"/>
    </location>
</feature>
<evidence type="ECO:0000256" key="15">
    <source>
        <dbReference type="ARBA" id="ARBA00049297"/>
    </source>
</evidence>
<dbReference type="WBParaSite" id="ACRNAN_scaffold593.g7049.t1">
    <property type="protein sequence ID" value="ACRNAN_scaffold593.g7049.t1"/>
    <property type="gene ID" value="ACRNAN_scaffold593.g7049"/>
</dbReference>
<keyword evidence="6" id="KW-0677">Repeat</keyword>